<comment type="caution">
    <text evidence="1">The sequence shown here is derived from an EMBL/GenBank/DDBJ whole genome shotgun (WGS) entry which is preliminary data.</text>
</comment>
<sequence length="426" mass="47117">MAESTRHGLSQRGWNNVEGIMPKIRAAVQERKVTNSANIDLSTAENWLIRPELIDICKESIAQNLEPRHLSYPRGFSGEPDLLDALAALFNKYFDPLVPVLPSHLATAPGANASIDALLYNICEAGDGILIPSPYWNGFDFGIRVRSAVNPVLVPLPSFESNFTEELLPALEEAYRSATCPIRALMITNPHNPFAVCYPKDILEECLRFCKKHDIHFISDEVYALSIFSSPDLPDARPFISVLSLDLDEIGADKSRVHMIWSTSKDFGQSGFRMGVAVTQFNEEMAVGLALAANTQTSALTTIFTTSLLTSSQLPSLISLNSERLSKGYTVLTSFFKESGIPYLPCNAGLYVFAKIEPKAETWEDEMNVVTKLKDAGVLVSAGKAYHGPDSEKGWARVGFAVEESQLHEAIRRMRTVFSPRRLDDK</sequence>
<proteinExistence type="predicted"/>
<accession>A0ACC0D1S1</accession>
<protein>
    <submittedName>
        <fullName evidence="1">1-aminocyclopropane-1-carboxylate synthase</fullName>
    </submittedName>
</protein>
<reference evidence="1 2" key="1">
    <citation type="journal article" date="2022" name="New Phytol.">
        <title>Ecological generalism drives hyperdiversity of secondary metabolite gene clusters in xylarialean endophytes.</title>
        <authorList>
            <person name="Franco M.E.E."/>
            <person name="Wisecaver J.H."/>
            <person name="Arnold A.E."/>
            <person name="Ju Y.M."/>
            <person name="Slot J.C."/>
            <person name="Ahrendt S."/>
            <person name="Moore L.P."/>
            <person name="Eastman K.E."/>
            <person name="Scott K."/>
            <person name="Konkel Z."/>
            <person name="Mondo S.J."/>
            <person name="Kuo A."/>
            <person name="Hayes R.D."/>
            <person name="Haridas S."/>
            <person name="Andreopoulos B."/>
            <person name="Riley R."/>
            <person name="LaButti K."/>
            <person name="Pangilinan J."/>
            <person name="Lipzen A."/>
            <person name="Amirebrahimi M."/>
            <person name="Yan J."/>
            <person name="Adam C."/>
            <person name="Keymanesh K."/>
            <person name="Ng V."/>
            <person name="Louie K."/>
            <person name="Northen T."/>
            <person name="Drula E."/>
            <person name="Henrissat B."/>
            <person name="Hsieh H.M."/>
            <person name="Youens-Clark K."/>
            <person name="Lutzoni F."/>
            <person name="Miadlikowska J."/>
            <person name="Eastwood D.C."/>
            <person name="Hamelin R.C."/>
            <person name="Grigoriev I.V."/>
            <person name="U'Ren J.M."/>
        </authorList>
    </citation>
    <scope>NUCLEOTIDE SEQUENCE [LARGE SCALE GENOMIC DNA]</scope>
    <source>
        <strain evidence="1 2">ER1909</strain>
    </source>
</reference>
<dbReference type="Proteomes" id="UP001497680">
    <property type="component" value="Unassembled WGS sequence"/>
</dbReference>
<organism evidence="1 2">
    <name type="scientific">Hypoxylon rubiginosum</name>
    <dbReference type="NCBI Taxonomy" id="110542"/>
    <lineage>
        <taxon>Eukaryota</taxon>
        <taxon>Fungi</taxon>
        <taxon>Dikarya</taxon>
        <taxon>Ascomycota</taxon>
        <taxon>Pezizomycotina</taxon>
        <taxon>Sordariomycetes</taxon>
        <taxon>Xylariomycetidae</taxon>
        <taxon>Xylariales</taxon>
        <taxon>Hypoxylaceae</taxon>
        <taxon>Hypoxylon</taxon>
    </lineage>
</organism>
<keyword evidence="2" id="KW-1185">Reference proteome</keyword>
<evidence type="ECO:0000313" key="2">
    <source>
        <dbReference type="Proteomes" id="UP001497680"/>
    </source>
</evidence>
<gene>
    <name evidence="1" type="ORF">F4821DRAFT_270009</name>
</gene>
<name>A0ACC0D1S1_9PEZI</name>
<dbReference type="EMBL" id="MU394315">
    <property type="protein sequence ID" value="KAI6086513.1"/>
    <property type="molecule type" value="Genomic_DNA"/>
</dbReference>
<evidence type="ECO:0000313" key="1">
    <source>
        <dbReference type="EMBL" id="KAI6086513.1"/>
    </source>
</evidence>